<dbReference type="Pfam" id="PF05390">
    <property type="entry name" value="Kre9_KNH1_C"/>
    <property type="match status" value="1"/>
</dbReference>
<sequence>MLAIAFQILAFFAAAILADVQFVTPTPGTTIPSNAQISVSWADGGGQYPLATLKGYTLTLWVGGSTENLATPLSSISGDHSTEATKNKVVPISSPALGPPGTNAYFLKMQSTGAGGALVINYSERFTIPGMTGGWASAAVQTAYNQVKGNVNAVPPTQIQGAANAAPAAGPPASAGPQFEVPYSLQTTSTIMYAPMMNYPGSVVTQTNTAKLYGTSHWSLATAFLPPPLQVQTVTAGRTNIQTTRENTEAPASVPTAAQNDMEKFLNRWKD</sequence>
<dbReference type="GO" id="GO:0006078">
    <property type="term" value="P:(1-&gt;6)-beta-D-glucan biosynthetic process"/>
    <property type="evidence" value="ECO:0007669"/>
    <property type="project" value="InterPro"/>
</dbReference>
<protein>
    <submittedName>
        <fullName evidence="5">Uncharacterized protein</fullName>
    </submittedName>
</protein>
<dbReference type="EMBL" id="CAJPDQ010000017">
    <property type="protein sequence ID" value="CAF9921589.1"/>
    <property type="molecule type" value="Genomic_DNA"/>
</dbReference>
<accession>A0A8H3FBM8</accession>
<dbReference type="GO" id="GO:0031505">
    <property type="term" value="P:fungal-type cell wall organization"/>
    <property type="evidence" value="ECO:0007669"/>
    <property type="project" value="TreeGrafter"/>
</dbReference>
<evidence type="ECO:0000259" key="4">
    <source>
        <dbReference type="Pfam" id="PF10342"/>
    </source>
</evidence>
<comment type="caution">
    <text evidence="5">The sequence shown here is derived from an EMBL/GenBank/DDBJ whole genome shotgun (WGS) entry which is preliminary data.</text>
</comment>
<dbReference type="GO" id="GO:0005576">
    <property type="term" value="C:extracellular region"/>
    <property type="evidence" value="ECO:0007669"/>
    <property type="project" value="TreeGrafter"/>
</dbReference>
<dbReference type="AlphaFoldDB" id="A0A8H3FBM8"/>
<feature type="chain" id="PRO_5034485228" evidence="2">
    <location>
        <begin position="19"/>
        <end position="271"/>
    </location>
</feature>
<dbReference type="Pfam" id="PF10342">
    <property type="entry name" value="Kre9_KNH"/>
    <property type="match status" value="1"/>
</dbReference>
<dbReference type="InterPro" id="IPR008659">
    <property type="entry name" value="Kre9/Knh1_C"/>
</dbReference>
<keyword evidence="1 2" id="KW-0732">Signal</keyword>
<reference evidence="5" key="1">
    <citation type="submission" date="2021-03" db="EMBL/GenBank/DDBJ databases">
        <authorList>
            <person name="Tagirdzhanova G."/>
        </authorList>
    </citation>
    <scope>NUCLEOTIDE SEQUENCE</scope>
</reference>
<dbReference type="OrthoDB" id="2432613at2759"/>
<evidence type="ECO:0000256" key="1">
    <source>
        <dbReference type="ARBA" id="ARBA00022729"/>
    </source>
</evidence>
<evidence type="ECO:0000313" key="5">
    <source>
        <dbReference type="EMBL" id="CAF9921589.1"/>
    </source>
</evidence>
<dbReference type="PANTHER" id="PTHR28154">
    <property type="entry name" value="CELL WALL SYNTHESIS PROTEIN KNH1-RELATED"/>
    <property type="match status" value="1"/>
</dbReference>
<dbReference type="InterPro" id="IPR045328">
    <property type="entry name" value="Kre9/Knh1"/>
</dbReference>
<dbReference type="GO" id="GO:0042546">
    <property type="term" value="P:cell wall biogenesis"/>
    <property type="evidence" value="ECO:0007669"/>
    <property type="project" value="InterPro"/>
</dbReference>
<proteinExistence type="predicted"/>
<evidence type="ECO:0000313" key="6">
    <source>
        <dbReference type="Proteomes" id="UP000664169"/>
    </source>
</evidence>
<feature type="signal peptide" evidence="2">
    <location>
        <begin position="1"/>
        <end position="18"/>
    </location>
</feature>
<organism evidence="5 6">
    <name type="scientific">Gomphillus americanus</name>
    <dbReference type="NCBI Taxonomy" id="1940652"/>
    <lineage>
        <taxon>Eukaryota</taxon>
        <taxon>Fungi</taxon>
        <taxon>Dikarya</taxon>
        <taxon>Ascomycota</taxon>
        <taxon>Pezizomycotina</taxon>
        <taxon>Lecanoromycetes</taxon>
        <taxon>OSLEUM clade</taxon>
        <taxon>Ostropomycetidae</taxon>
        <taxon>Ostropales</taxon>
        <taxon>Graphidaceae</taxon>
        <taxon>Gomphilloideae</taxon>
        <taxon>Gomphillus</taxon>
    </lineage>
</organism>
<dbReference type="InterPro" id="IPR018466">
    <property type="entry name" value="Kre9/Knh1-like_N"/>
</dbReference>
<name>A0A8H3FBM8_9LECA</name>
<keyword evidence="6" id="KW-1185">Reference proteome</keyword>
<gene>
    <name evidence="5" type="ORF">GOMPHAMPRED_002328</name>
</gene>
<dbReference type="PANTHER" id="PTHR28154:SF1">
    <property type="entry name" value="CELL WALL SYNTHESIS PROTEIN KNH1-RELATED"/>
    <property type="match status" value="1"/>
</dbReference>
<evidence type="ECO:0000259" key="3">
    <source>
        <dbReference type="Pfam" id="PF05390"/>
    </source>
</evidence>
<feature type="domain" description="Yeast cell wall synthesis Kre9/Knh1 C-terminal" evidence="3">
    <location>
        <begin position="178"/>
        <end position="257"/>
    </location>
</feature>
<evidence type="ECO:0000256" key="2">
    <source>
        <dbReference type="SAM" id="SignalP"/>
    </source>
</evidence>
<feature type="domain" description="Yeast cell wall synthesis Kre9/Knh1-like N-terminal" evidence="4">
    <location>
        <begin position="24"/>
        <end position="128"/>
    </location>
</feature>
<dbReference type="Proteomes" id="UP000664169">
    <property type="component" value="Unassembled WGS sequence"/>
</dbReference>